<accession>A0ABT8G0Q9</accession>
<proteinExistence type="predicted"/>
<keyword evidence="3 5" id="KW-1133">Transmembrane helix</keyword>
<evidence type="ECO:0000256" key="2">
    <source>
        <dbReference type="ARBA" id="ARBA00022692"/>
    </source>
</evidence>
<comment type="subcellular location">
    <subcellularLocation>
        <location evidence="1">Endomembrane system</location>
        <topology evidence="1">Multi-pass membrane protein</topology>
    </subcellularLocation>
</comment>
<evidence type="ECO:0000256" key="5">
    <source>
        <dbReference type="SAM" id="Phobius"/>
    </source>
</evidence>
<evidence type="ECO:0000256" key="3">
    <source>
        <dbReference type="ARBA" id="ARBA00022989"/>
    </source>
</evidence>
<dbReference type="Pfam" id="PF02656">
    <property type="entry name" value="DUF202"/>
    <property type="match status" value="1"/>
</dbReference>
<keyword evidence="8" id="KW-1185">Reference proteome</keyword>
<keyword evidence="2 5" id="KW-0812">Transmembrane</keyword>
<dbReference type="InterPro" id="IPR003807">
    <property type="entry name" value="DUF202"/>
</dbReference>
<feature type="transmembrane region" description="Helical" evidence="5">
    <location>
        <begin position="86"/>
        <end position="108"/>
    </location>
</feature>
<gene>
    <name evidence="7" type="ORF">QQX04_06280</name>
</gene>
<dbReference type="RefSeq" id="WP_301127298.1">
    <property type="nucleotide sequence ID" value="NZ_JAUHPV010000003.1"/>
</dbReference>
<comment type="caution">
    <text evidence="7">The sequence shown here is derived from an EMBL/GenBank/DDBJ whole genome shotgun (WGS) entry which is preliminary data.</text>
</comment>
<sequence length="109" mass="11121">MTDTDDTGAPRERTLLAWHRTSLAIVIGSVALARYGAEVVGPQVALAAAPGLVLAVVASVLALVAYRVPHGGRASRRPIGGDGRRFVVLAAAVVSVGAACVLLVVSRIL</sequence>
<keyword evidence="4 5" id="KW-0472">Membrane</keyword>
<feature type="transmembrane region" description="Helical" evidence="5">
    <location>
        <begin position="21"/>
        <end position="37"/>
    </location>
</feature>
<dbReference type="EMBL" id="JAUHPV010000003">
    <property type="protein sequence ID" value="MDN4472597.1"/>
    <property type="molecule type" value="Genomic_DNA"/>
</dbReference>
<evidence type="ECO:0000256" key="1">
    <source>
        <dbReference type="ARBA" id="ARBA00004127"/>
    </source>
</evidence>
<reference evidence="7" key="1">
    <citation type="submission" date="2023-06" db="EMBL/GenBank/DDBJ databases">
        <title>SYSU T00b26.</title>
        <authorList>
            <person name="Gao L."/>
            <person name="Fang B.-Z."/>
            <person name="Li W.-J."/>
        </authorList>
    </citation>
    <scope>NUCLEOTIDE SEQUENCE</scope>
    <source>
        <strain evidence="7">SYSU T00b26</strain>
    </source>
</reference>
<feature type="domain" description="DUF202" evidence="6">
    <location>
        <begin position="6"/>
        <end position="67"/>
    </location>
</feature>
<dbReference type="Proteomes" id="UP001172738">
    <property type="component" value="Unassembled WGS sequence"/>
</dbReference>
<organism evidence="7 8">
    <name type="scientific">Demequina zhanjiangensis</name>
    <dbReference type="NCBI Taxonomy" id="3051659"/>
    <lineage>
        <taxon>Bacteria</taxon>
        <taxon>Bacillati</taxon>
        <taxon>Actinomycetota</taxon>
        <taxon>Actinomycetes</taxon>
        <taxon>Micrococcales</taxon>
        <taxon>Demequinaceae</taxon>
        <taxon>Demequina</taxon>
    </lineage>
</organism>
<evidence type="ECO:0000256" key="4">
    <source>
        <dbReference type="ARBA" id="ARBA00023136"/>
    </source>
</evidence>
<feature type="transmembrane region" description="Helical" evidence="5">
    <location>
        <begin position="43"/>
        <end position="66"/>
    </location>
</feature>
<evidence type="ECO:0000313" key="7">
    <source>
        <dbReference type="EMBL" id="MDN4472597.1"/>
    </source>
</evidence>
<protein>
    <submittedName>
        <fullName evidence="7">DUF202 domain-containing protein</fullName>
    </submittedName>
</protein>
<evidence type="ECO:0000313" key="8">
    <source>
        <dbReference type="Proteomes" id="UP001172738"/>
    </source>
</evidence>
<name>A0ABT8G0Q9_9MICO</name>
<evidence type="ECO:0000259" key="6">
    <source>
        <dbReference type="Pfam" id="PF02656"/>
    </source>
</evidence>